<evidence type="ECO:0000256" key="2">
    <source>
        <dbReference type="ARBA" id="ARBA00023015"/>
    </source>
</evidence>
<dbReference type="AlphaFoldDB" id="A0A562PK36"/>
<dbReference type="PANTHER" id="PTHR30579:SF2">
    <property type="entry name" value="HTH-TYPE TRANSCRIPTIONAL REGULATOR ARGP"/>
    <property type="match status" value="1"/>
</dbReference>
<dbReference type="NCBIfam" id="TIGR03298">
    <property type="entry name" value="argP"/>
    <property type="match status" value="1"/>
</dbReference>
<evidence type="ECO:0000313" key="6">
    <source>
        <dbReference type="EMBL" id="QGZ42278.1"/>
    </source>
</evidence>
<dbReference type="SUPFAM" id="SSF46785">
    <property type="entry name" value="Winged helix' DNA-binding domain"/>
    <property type="match status" value="1"/>
</dbReference>
<keyword evidence="9" id="KW-1185">Reference proteome</keyword>
<reference evidence="6 9" key="3">
    <citation type="submission" date="2019-12" db="EMBL/GenBank/DDBJ databases">
        <title>Draft Genome Sequences of Six Type Strains of the Genus Massilia.</title>
        <authorList>
            <person name="Miess H."/>
            <person name="Frediansyah A."/>
            <person name="Goeker M."/>
            <person name="Gross H."/>
        </authorList>
    </citation>
    <scope>NUCLEOTIDE SEQUENCE [LARGE SCALE GENOMIC DNA]</scope>
    <source>
        <strain evidence="6 9">DSM 26639</strain>
    </source>
</reference>
<evidence type="ECO:0000256" key="3">
    <source>
        <dbReference type="ARBA" id="ARBA00023125"/>
    </source>
</evidence>
<dbReference type="InterPro" id="IPR036388">
    <property type="entry name" value="WH-like_DNA-bd_sf"/>
</dbReference>
<dbReference type="NCBIfam" id="NF009888">
    <property type="entry name" value="PRK13348.1"/>
    <property type="match status" value="1"/>
</dbReference>
<dbReference type="OrthoDB" id="3252676at2"/>
<gene>
    <name evidence="6" type="ORF">GO485_26715</name>
    <name evidence="7" type="ORF">IP92_03992</name>
</gene>
<dbReference type="PROSITE" id="PS50931">
    <property type="entry name" value="HTH_LYSR"/>
    <property type="match status" value="1"/>
</dbReference>
<sequence length="297" mass="32686">MTLDTRQCDAFLAALESGSFDGAAAQLRVTPSAVSQRIAALETALGSPLLIRSRPCRATAAGQRLLVYLRRNRLLEEEFLSGLQADDNTPLRIPIAVNNDSLATWLLPGIADFLLAQRLTLDIVLDEQNYTYALLEKGEAVAGISSEGEGMRGCIVEPLGAMRYRMLASPQFAARHFPDGWNRASATTAPVIVFSRKDRLQSDFIERELGLMPGHYPLHYVPASDPFLQAIRLGLGYGMVPPQQYGDLLDKGELVDLAPGRHTDVPLYWHAWRVQSPALERLGREVVRAARAALDQP</sequence>
<evidence type="ECO:0000313" key="7">
    <source>
        <dbReference type="EMBL" id="TWI44821.1"/>
    </source>
</evidence>
<dbReference type="NCBIfam" id="NF002964">
    <property type="entry name" value="PRK03635.1"/>
    <property type="match status" value="1"/>
</dbReference>
<dbReference type="PANTHER" id="PTHR30579">
    <property type="entry name" value="TRANSCRIPTIONAL REGULATOR"/>
    <property type="match status" value="1"/>
</dbReference>
<reference evidence="7" key="2">
    <citation type="submission" date="2019-07" db="EMBL/GenBank/DDBJ databases">
        <authorList>
            <person name="Whitman W."/>
            <person name="Huntemann M."/>
            <person name="Clum A."/>
            <person name="Pillay M."/>
            <person name="Palaniappan K."/>
            <person name="Varghese N."/>
            <person name="Mikhailova N."/>
            <person name="Stamatis D."/>
            <person name="Reddy T."/>
            <person name="Daum C."/>
            <person name="Shapiro N."/>
            <person name="Ivanova N."/>
            <person name="Kyrpides N."/>
            <person name="Woyke T."/>
        </authorList>
    </citation>
    <scope>NUCLEOTIDE SEQUENCE</scope>
    <source>
        <strain evidence="7">CGMCC 1.10685</strain>
    </source>
</reference>
<feature type="domain" description="HTH lysR-type" evidence="5">
    <location>
        <begin position="3"/>
        <end position="59"/>
    </location>
</feature>
<keyword evidence="3 6" id="KW-0238">DNA-binding</keyword>
<dbReference type="InterPro" id="IPR005119">
    <property type="entry name" value="LysR_subst-bd"/>
</dbReference>
<dbReference type="InterPro" id="IPR050176">
    <property type="entry name" value="LTTR"/>
</dbReference>
<comment type="similarity">
    <text evidence="1">Belongs to the LysR transcriptional regulatory family.</text>
</comment>
<dbReference type="EMBL" id="CP046904">
    <property type="protein sequence ID" value="QGZ42278.1"/>
    <property type="molecule type" value="Genomic_DNA"/>
</dbReference>
<dbReference type="InterPro" id="IPR000847">
    <property type="entry name" value="LysR_HTH_N"/>
</dbReference>
<dbReference type="InterPro" id="IPR036390">
    <property type="entry name" value="WH_DNA-bd_sf"/>
</dbReference>
<dbReference type="GO" id="GO:0003700">
    <property type="term" value="F:DNA-binding transcription factor activity"/>
    <property type="evidence" value="ECO:0007669"/>
    <property type="project" value="InterPro"/>
</dbReference>
<accession>A0A562PK36</accession>
<dbReference type="Pfam" id="PF00126">
    <property type="entry name" value="HTH_1"/>
    <property type="match status" value="1"/>
</dbReference>
<dbReference type="GO" id="GO:0003677">
    <property type="term" value="F:DNA binding"/>
    <property type="evidence" value="ECO:0007669"/>
    <property type="project" value="UniProtKB-KW"/>
</dbReference>
<dbReference type="Pfam" id="PF03466">
    <property type="entry name" value="LysR_substrate"/>
    <property type="match status" value="1"/>
</dbReference>
<keyword evidence="4" id="KW-0804">Transcription</keyword>
<proteinExistence type="inferred from homology"/>
<evidence type="ECO:0000259" key="5">
    <source>
        <dbReference type="PROSITE" id="PS50931"/>
    </source>
</evidence>
<name>A0A562PK36_9BURK</name>
<dbReference type="Proteomes" id="UP000315112">
    <property type="component" value="Unassembled WGS sequence"/>
</dbReference>
<dbReference type="InterPro" id="IPR017685">
    <property type="entry name" value="ArgP"/>
</dbReference>
<dbReference type="Gene3D" id="1.10.10.10">
    <property type="entry name" value="Winged helix-like DNA-binding domain superfamily/Winged helix DNA-binding domain"/>
    <property type="match status" value="1"/>
</dbReference>
<reference evidence="7 8" key="1">
    <citation type="journal article" date="2015" name="Stand. Genomic Sci.">
        <title>Genomic Encyclopedia of Bacterial and Archaeal Type Strains, Phase III: the genomes of soil and plant-associated and newly described type strains.</title>
        <authorList>
            <person name="Whitman W.B."/>
            <person name="Woyke T."/>
            <person name="Klenk H.P."/>
            <person name="Zhou Y."/>
            <person name="Lilburn T.G."/>
            <person name="Beck B.J."/>
            <person name="De Vos P."/>
            <person name="Vandamme P."/>
            <person name="Eisen J.A."/>
            <person name="Garrity G."/>
            <person name="Hugenholtz P."/>
            <person name="Kyrpides N.C."/>
        </authorList>
    </citation>
    <scope>NUCLEOTIDE SEQUENCE [LARGE SCALE GENOMIC DNA]</scope>
    <source>
        <strain evidence="7 8">CGMCC 1.10685</strain>
    </source>
</reference>
<evidence type="ECO:0000313" key="8">
    <source>
        <dbReference type="Proteomes" id="UP000315112"/>
    </source>
</evidence>
<protein>
    <submittedName>
        <fullName evidence="6">ArgP/LysG family DNA-binding transcriptional regulator</fullName>
    </submittedName>
    <submittedName>
        <fullName evidence="7">LysR family transcriptional regulator (Chromosome initiation inhibitor)</fullName>
    </submittedName>
</protein>
<keyword evidence="2" id="KW-0805">Transcription regulation</keyword>
<dbReference type="SUPFAM" id="SSF53850">
    <property type="entry name" value="Periplasmic binding protein-like II"/>
    <property type="match status" value="1"/>
</dbReference>
<organism evidence="7 8">
    <name type="scientific">Pseudoduganella flava</name>
    <dbReference type="NCBI Taxonomy" id="871742"/>
    <lineage>
        <taxon>Bacteria</taxon>
        <taxon>Pseudomonadati</taxon>
        <taxon>Pseudomonadota</taxon>
        <taxon>Betaproteobacteria</taxon>
        <taxon>Burkholderiales</taxon>
        <taxon>Oxalobacteraceae</taxon>
        <taxon>Telluria group</taxon>
        <taxon>Pseudoduganella</taxon>
    </lineage>
</organism>
<dbReference type="RefSeq" id="WP_145878317.1">
    <property type="nucleotide sequence ID" value="NZ_CP046904.1"/>
</dbReference>
<dbReference type="Proteomes" id="UP000437862">
    <property type="component" value="Chromosome"/>
</dbReference>
<evidence type="ECO:0000256" key="1">
    <source>
        <dbReference type="ARBA" id="ARBA00009437"/>
    </source>
</evidence>
<evidence type="ECO:0000313" key="9">
    <source>
        <dbReference type="Proteomes" id="UP000437862"/>
    </source>
</evidence>
<evidence type="ECO:0000256" key="4">
    <source>
        <dbReference type="ARBA" id="ARBA00023163"/>
    </source>
</evidence>
<dbReference type="EMBL" id="VLKW01000008">
    <property type="protein sequence ID" value="TWI44821.1"/>
    <property type="molecule type" value="Genomic_DNA"/>
</dbReference>
<dbReference type="Gene3D" id="3.40.190.290">
    <property type="match status" value="1"/>
</dbReference>